<feature type="transmembrane region" description="Helical" evidence="1">
    <location>
        <begin position="143"/>
        <end position="162"/>
    </location>
</feature>
<dbReference type="EMBL" id="HG966617">
    <property type="protein sequence ID" value="CDO60296.1"/>
    <property type="molecule type" value="Genomic_DNA"/>
</dbReference>
<evidence type="ECO:0000313" key="4">
    <source>
        <dbReference type="Proteomes" id="UP000032160"/>
    </source>
</evidence>
<evidence type="ECO:0000259" key="2">
    <source>
        <dbReference type="SMART" id="SM00014"/>
    </source>
</evidence>
<dbReference type="EC" id="3.1.3.27" evidence="3"/>
<dbReference type="GO" id="GO:0008962">
    <property type="term" value="F:phosphatidylglycerophosphatase activity"/>
    <property type="evidence" value="ECO:0007669"/>
    <property type="project" value="UniProtKB-EC"/>
</dbReference>
<dbReference type="SUPFAM" id="SSF48317">
    <property type="entry name" value="Acid phosphatase/Vanadium-dependent haloperoxidase"/>
    <property type="match status" value="1"/>
</dbReference>
<keyword evidence="3" id="KW-0378">Hydrolase</keyword>
<feature type="transmembrane region" description="Helical" evidence="1">
    <location>
        <begin position="50"/>
        <end position="68"/>
    </location>
</feature>
<keyword evidence="4" id="KW-1185">Reference proteome</keyword>
<evidence type="ECO:0000256" key="1">
    <source>
        <dbReference type="SAM" id="Phobius"/>
    </source>
</evidence>
<dbReference type="Proteomes" id="UP000032160">
    <property type="component" value="Chromosome I"/>
</dbReference>
<feature type="transmembrane region" description="Helical" evidence="1">
    <location>
        <begin position="239"/>
        <end position="262"/>
    </location>
</feature>
<dbReference type="RefSeq" id="WP_171815889.1">
    <property type="nucleotide sequence ID" value="NZ_HG966617.1"/>
</dbReference>
<feature type="transmembrane region" description="Helical" evidence="1">
    <location>
        <begin position="116"/>
        <end position="137"/>
    </location>
</feature>
<name>X5MNQ0_9HYPH</name>
<keyword evidence="1" id="KW-1133">Transmembrane helix</keyword>
<feature type="transmembrane region" description="Helical" evidence="1">
    <location>
        <begin position="202"/>
        <end position="227"/>
    </location>
</feature>
<dbReference type="Gene3D" id="1.20.144.10">
    <property type="entry name" value="Phosphatidic acid phosphatase type 2/haloperoxidase"/>
    <property type="match status" value="1"/>
</dbReference>
<feature type="domain" description="Phosphatidic acid phosphatase type 2/haloperoxidase" evidence="2">
    <location>
        <begin position="49"/>
        <end position="158"/>
    </location>
</feature>
<dbReference type="PANTHER" id="PTHR14969">
    <property type="entry name" value="SPHINGOSINE-1-PHOSPHATE PHOSPHOHYDROLASE"/>
    <property type="match status" value="1"/>
</dbReference>
<organism evidence="3 4">
    <name type="scientific">Candidatus Phaeomarinibacter ectocarpi</name>
    <dbReference type="NCBI Taxonomy" id="1458461"/>
    <lineage>
        <taxon>Bacteria</taxon>
        <taxon>Pseudomonadati</taxon>
        <taxon>Pseudomonadota</taxon>
        <taxon>Alphaproteobacteria</taxon>
        <taxon>Hyphomicrobiales</taxon>
        <taxon>Parvibaculaceae</taxon>
        <taxon>Candidatus Phaeomarinibacter</taxon>
    </lineage>
</organism>
<dbReference type="SMART" id="SM00014">
    <property type="entry name" value="acidPPc"/>
    <property type="match status" value="1"/>
</dbReference>
<protein>
    <submittedName>
        <fullName evidence="3">Phosphatidylglycerophosphatase B</fullName>
        <ecNumber evidence="3">3.1.3.27</ecNumber>
    </submittedName>
</protein>
<dbReference type="Pfam" id="PF01569">
    <property type="entry name" value="PAP2"/>
    <property type="match status" value="1"/>
</dbReference>
<dbReference type="AlphaFoldDB" id="X5MNQ0"/>
<dbReference type="KEGG" id="pect:BN1012_Phect2083"/>
<accession>X5MNQ0</accession>
<feature type="transmembrane region" description="Helical" evidence="1">
    <location>
        <begin position="174"/>
        <end position="196"/>
    </location>
</feature>
<evidence type="ECO:0000313" key="3">
    <source>
        <dbReference type="EMBL" id="CDO60296.1"/>
    </source>
</evidence>
<dbReference type="PANTHER" id="PTHR14969:SF13">
    <property type="entry name" value="AT30094P"/>
    <property type="match status" value="1"/>
</dbReference>
<dbReference type="STRING" id="1458461.BN1012_Phect2083"/>
<sequence length="305" mass="33229">MENILYSMDWVLPLRSDWATPIAQGFTWMGYAPFFLMFLPIGYWLWDRDIFTRLTALVAITAVVNGWFKDFWQDPRPGADIQLDGRVTGSPGRPSGHTQIAVAMWLWLAYEIQRPWVWVVCIILAFGVSFSRLYLGVHDIDDVLTGAALGIATLAIFFWLTRPDNTLTQALRDSVIIQLVLIAMLVPIIAAVWPAASQAAGAAVHTGSAVTLTVVFLLAGWLAGVALDKRLAPDRGPRPAWWQMIVMAVSGIVVLFALRAGIEATAGDLGIGDATAGIIGALILGFYMTALAPMAFRAVGLMKQA</sequence>
<keyword evidence="1" id="KW-0812">Transmembrane</keyword>
<feature type="transmembrane region" description="Helical" evidence="1">
    <location>
        <begin position="25"/>
        <end position="44"/>
    </location>
</feature>
<reference evidence="3 4" key="1">
    <citation type="journal article" date="2014" name="Front. Genet.">
        <title>Genome and metabolic network of "Candidatus Phaeomarinobacter ectocarpi" Ec32, a new candidate genus of Alphaproteobacteria frequently associated with brown algae.</title>
        <authorList>
            <person name="Dittami S.M."/>
            <person name="Barbeyron T."/>
            <person name="Boyen C."/>
            <person name="Cambefort J."/>
            <person name="Collet G."/>
            <person name="Delage L."/>
            <person name="Gobet A."/>
            <person name="Groisillier A."/>
            <person name="Leblanc C."/>
            <person name="Michel G."/>
            <person name="Scornet D."/>
            <person name="Siegel A."/>
            <person name="Tapia J.E."/>
            <person name="Tonon T."/>
        </authorList>
    </citation>
    <scope>NUCLEOTIDE SEQUENCE [LARGE SCALE GENOMIC DNA]</scope>
    <source>
        <strain evidence="3 4">Ec32</strain>
    </source>
</reference>
<keyword evidence="1" id="KW-0472">Membrane</keyword>
<dbReference type="InterPro" id="IPR000326">
    <property type="entry name" value="PAP2/HPO"/>
</dbReference>
<proteinExistence type="predicted"/>
<gene>
    <name evidence="3" type="ORF">BN1012_Phect2083</name>
</gene>
<feature type="transmembrane region" description="Helical" evidence="1">
    <location>
        <begin position="274"/>
        <end position="296"/>
    </location>
</feature>
<dbReference type="HOGENOM" id="CLU_068892_1_1_5"/>
<dbReference type="InterPro" id="IPR036938">
    <property type="entry name" value="PAP2/HPO_sf"/>
</dbReference>